<protein>
    <submittedName>
        <fullName evidence="4">Putative zn 2cys6 transcription factor protein</fullName>
    </submittedName>
</protein>
<gene>
    <name evidence="4" type="ORF">UCREL1_6749</name>
</gene>
<evidence type="ECO:0000256" key="3">
    <source>
        <dbReference type="ARBA" id="ARBA00023242"/>
    </source>
</evidence>
<organism evidence="4 5">
    <name type="scientific">Eutypa lata (strain UCR-EL1)</name>
    <name type="common">Grapevine dieback disease fungus</name>
    <name type="synonym">Eutypa armeniacae</name>
    <dbReference type="NCBI Taxonomy" id="1287681"/>
    <lineage>
        <taxon>Eukaryota</taxon>
        <taxon>Fungi</taxon>
        <taxon>Dikarya</taxon>
        <taxon>Ascomycota</taxon>
        <taxon>Pezizomycotina</taxon>
        <taxon>Sordariomycetes</taxon>
        <taxon>Xylariomycetidae</taxon>
        <taxon>Xylariales</taxon>
        <taxon>Diatrypaceae</taxon>
        <taxon>Eutypa</taxon>
    </lineage>
</organism>
<dbReference type="PANTHER" id="PTHR47840:SF1">
    <property type="entry name" value="ZN(II)2CYS6 TRANSCRIPTION FACTOR (EUROFUNG)"/>
    <property type="match status" value="1"/>
</dbReference>
<keyword evidence="3" id="KW-0539">Nucleus</keyword>
<accession>M7SPW0</accession>
<dbReference type="CDD" id="cd12148">
    <property type="entry name" value="fungal_TF_MHR"/>
    <property type="match status" value="1"/>
</dbReference>
<keyword evidence="2" id="KW-0804">Transcription</keyword>
<dbReference type="KEGG" id="ela:UCREL1_6749"/>
<keyword evidence="5" id="KW-1185">Reference proteome</keyword>
<evidence type="ECO:0000256" key="2">
    <source>
        <dbReference type="ARBA" id="ARBA00023163"/>
    </source>
</evidence>
<evidence type="ECO:0000256" key="1">
    <source>
        <dbReference type="ARBA" id="ARBA00023015"/>
    </source>
</evidence>
<name>M7SPW0_EUTLA</name>
<dbReference type="eggNOG" id="ENOG502SJ8Q">
    <property type="taxonomic scope" value="Eukaryota"/>
</dbReference>
<dbReference type="PANTHER" id="PTHR47840">
    <property type="entry name" value="ZN(II)2CYS6 TRANSCRIPTION FACTOR (EUROFUNG)-RELATED"/>
    <property type="match status" value="1"/>
</dbReference>
<evidence type="ECO:0000313" key="5">
    <source>
        <dbReference type="Proteomes" id="UP000012174"/>
    </source>
</evidence>
<keyword evidence="1" id="KW-0805">Transcription regulation</keyword>
<dbReference type="AlphaFoldDB" id="M7SPW0"/>
<sequence length="534" mass="59733">MLQLPPLGSHPVLISRKLLILGIYLQGFPPAKVQELSGLHTPYRDIMHRAVETASRLVISNDELVATIECIECIMMETMYQNNEGNLRRAYLSIRRAVVIAQMLGLDRAANSSLSKTLEPETRTRIDPDIMWFRVIQCDRYLSLMLGLPQATPDNGFADAKILEGCSPMERMERMDCAVGGRITQRNYADMHNLTVRQEIDKLLLDAAASMPPQWWLAPDLSTRASDDLEALHDTIRLMNQFAHYHMLARLHIPYLLHPSTDPKYVYSKITAVMASRELLSRFIPFRSSQNFGSFCRGVDFLAFIASTALCLAHIDARRQEKADADENGALLSFLSHQRPSDRGMMERVLETMEHIIRTSSDRIAAKIARITRHLLAIEADAAMGGSYRTDSSQNAHEEELECNGKISDGGAVLRIYIPHIGTIKIERDGISRSDTATAPMPAGPDIGPTTLGFDSLVSPPLSEQPGEQEQDETIPENQSFNWLVNHSDAFSFDGPAVPDAQGFDPMLDLRDEQDLQGVDMAFFDSLFRFCGPE</sequence>
<reference evidence="5" key="1">
    <citation type="journal article" date="2013" name="Genome Announc.">
        <title>Draft genome sequence of the grapevine dieback fungus Eutypa lata UCR-EL1.</title>
        <authorList>
            <person name="Blanco-Ulate B."/>
            <person name="Rolshausen P.E."/>
            <person name="Cantu D."/>
        </authorList>
    </citation>
    <scope>NUCLEOTIDE SEQUENCE [LARGE SCALE GENOMIC DNA]</scope>
    <source>
        <strain evidence="5">UCR-EL1</strain>
    </source>
</reference>
<dbReference type="HOGENOM" id="CLU_004804_1_0_1"/>
<dbReference type="OMA" id="MWHRIVS"/>
<dbReference type="OrthoDB" id="5392779at2759"/>
<dbReference type="EMBL" id="KB706688">
    <property type="protein sequence ID" value="EMR66262.1"/>
    <property type="molecule type" value="Genomic_DNA"/>
</dbReference>
<proteinExistence type="predicted"/>
<dbReference type="Proteomes" id="UP000012174">
    <property type="component" value="Unassembled WGS sequence"/>
</dbReference>
<evidence type="ECO:0000313" key="4">
    <source>
        <dbReference type="EMBL" id="EMR66262.1"/>
    </source>
</evidence>
<dbReference type="STRING" id="1287681.M7SPW0"/>